<keyword evidence="4" id="KW-0680">Restriction system</keyword>
<evidence type="ECO:0000256" key="5">
    <source>
        <dbReference type="SAM" id="MobiDB-lite"/>
    </source>
</evidence>
<dbReference type="GO" id="GO:0032259">
    <property type="term" value="P:methylation"/>
    <property type="evidence" value="ECO:0007669"/>
    <property type="project" value="UniProtKB-KW"/>
</dbReference>
<reference evidence="6" key="1">
    <citation type="submission" date="2013-10" db="EMBL/GenBank/DDBJ databases">
        <title>Genomic analysis of the causative agents of coccidiosis in chickens.</title>
        <authorList>
            <person name="Reid A.J."/>
            <person name="Blake D."/>
            <person name="Billington K."/>
            <person name="Browne H."/>
            <person name="Dunn M."/>
            <person name="Hung S."/>
            <person name="Kawahara F."/>
            <person name="Miranda-Saavedra D."/>
            <person name="Mourier T."/>
            <person name="Nagra H."/>
            <person name="Otto T.D."/>
            <person name="Rawlings N."/>
            <person name="Sanchez A."/>
            <person name="Sanders M."/>
            <person name="Subramaniam C."/>
            <person name="Tay Y."/>
            <person name="Dear P."/>
            <person name="Doerig C."/>
            <person name="Gruber A."/>
            <person name="Parkinson J."/>
            <person name="Shirley M."/>
            <person name="Wan K.L."/>
            <person name="Berriman M."/>
            <person name="Tomley F."/>
            <person name="Pain A."/>
        </authorList>
    </citation>
    <scope>NUCLEOTIDE SEQUENCE [LARGE SCALE GENOMIC DNA]</scope>
    <source>
        <strain evidence="6">Houghton</strain>
    </source>
</reference>
<dbReference type="Proteomes" id="UP000030750">
    <property type="component" value="Unassembled WGS sequence"/>
</dbReference>
<proteinExistence type="predicted"/>
<accession>U6L9P7</accession>
<evidence type="ECO:0000256" key="4">
    <source>
        <dbReference type="ARBA" id="ARBA00022747"/>
    </source>
</evidence>
<keyword evidence="3" id="KW-0949">S-adenosyl-L-methionine</keyword>
<feature type="compositionally biased region" description="Polar residues" evidence="5">
    <location>
        <begin position="324"/>
        <end position="344"/>
    </location>
</feature>
<evidence type="ECO:0000313" key="6">
    <source>
        <dbReference type="EMBL" id="CDJ47152.1"/>
    </source>
</evidence>
<dbReference type="AlphaFoldDB" id="U6L9P7"/>
<dbReference type="OrthoDB" id="347684at2759"/>
<evidence type="ECO:0000313" key="7">
    <source>
        <dbReference type="Proteomes" id="UP000030750"/>
    </source>
</evidence>
<keyword evidence="7" id="KW-1185">Reference proteome</keyword>
<dbReference type="GO" id="GO:0015667">
    <property type="term" value="F:site-specific DNA-methyltransferase (cytosine-N4-specific) activity"/>
    <property type="evidence" value="ECO:0007669"/>
    <property type="project" value="InterPro"/>
</dbReference>
<keyword evidence="2" id="KW-0808">Transferase</keyword>
<feature type="region of interest" description="Disordered" evidence="5">
    <location>
        <begin position="37"/>
        <end position="133"/>
    </location>
</feature>
<keyword evidence="1" id="KW-0489">Methyltransferase</keyword>
<dbReference type="VEuPathDB" id="ToxoDB:EBH_0014900"/>
<feature type="compositionally biased region" description="Polar residues" evidence="5">
    <location>
        <begin position="37"/>
        <end position="54"/>
    </location>
</feature>
<evidence type="ECO:0000256" key="1">
    <source>
        <dbReference type="ARBA" id="ARBA00022603"/>
    </source>
</evidence>
<dbReference type="GO" id="GO:0009307">
    <property type="term" value="P:DNA restriction-modification system"/>
    <property type="evidence" value="ECO:0007669"/>
    <property type="project" value="UniProtKB-KW"/>
</dbReference>
<feature type="region of interest" description="Disordered" evidence="5">
    <location>
        <begin position="307"/>
        <end position="353"/>
    </location>
</feature>
<evidence type="ECO:0000256" key="3">
    <source>
        <dbReference type="ARBA" id="ARBA00022691"/>
    </source>
</evidence>
<gene>
    <name evidence="6" type="ORF">EBH_0014900</name>
</gene>
<dbReference type="GO" id="GO:0003677">
    <property type="term" value="F:DNA binding"/>
    <property type="evidence" value="ECO:0007669"/>
    <property type="project" value="InterPro"/>
</dbReference>
<feature type="compositionally biased region" description="Low complexity" evidence="5">
    <location>
        <begin position="55"/>
        <end position="70"/>
    </location>
</feature>
<reference evidence="6" key="2">
    <citation type="submission" date="2013-10" db="EMBL/GenBank/DDBJ databases">
        <authorList>
            <person name="Aslett M."/>
        </authorList>
    </citation>
    <scope>NUCLEOTIDE SEQUENCE [LARGE SCALE GENOMIC DNA]</scope>
    <source>
        <strain evidence="6">Houghton</strain>
    </source>
</reference>
<sequence length="550" mass="59578">MAGASGNDPEIDAIVQLCLEMEEEFAQSLQSDLLPQAQWTTYEPPQQVPGNQWDLQASAQSGSLSAWGGLPPYSTHVPLTHQGPSMQSGYGSLTPSANSWEAPESPGEGPSTSAWGSTLLPQSVGSSLTTGSLEYGAPMPPVDDTAPASLQGHDASSFAYATSGGVPSGYFGAGSALPQAQLWAQPNSSTQLDQHPPQQDMHSLFYETPSARKRGLEEHAMWNPPISPKRLKAPSIPGPGMPQEHETGGYASLAGNQELQQFKNAEEGVSEGFRQDGTNSVLVELLARGPALNYLIRSRSLSPSALLEGLSGPSRGTVGPTGNPADNSTPGQLPSSKEVTTPRSPTEHPFYNTPVLEPGAVAKPFSLLHARRVGPRADTLGFALRFMHSLIVRDTLYSVDLNAFVGKMEALAGYLLHFHMKPVLGKFPQECCKVLGLRYLVLDTLFVGSTILAETGQDCSWWAELVENVPNRVDLSSNKSYGDQYQANVYLATELSKAIQQLKQGTRPSREKTILLKRLMFCKVTSPPYFKRREWDLWRADDHNYGGRFI</sequence>
<evidence type="ECO:0000256" key="2">
    <source>
        <dbReference type="ARBA" id="ARBA00022679"/>
    </source>
</evidence>
<dbReference type="PROSITE" id="PS00093">
    <property type="entry name" value="N4_MTASE"/>
    <property type="match status" value="1"/>
</dbReference>
<dbReference type="InterPro" id="IPR017985">
    <property type="entry name" value="MeTrfase_CN4_CS"/>
</dbReference>
<name>U6L9P7_9EIME</name>
<feature type="compositionally biased region" description="Polar residues" evidence="5">
    <location>
        <begin position="110"/>
        <end position="132"/>
    </location>
</feature>
<organism evidence="6 7">
    <name type="scientific">Eimeria brunetti</name>
    <dbReference type="NCBI Taxonomy" id="51314"/>
    <lineage>
        <taxon>Eukaryota</taxon>
        <taxon>Sar</taxon>
        <taxon>Alveolata</taxon>
        <taxon>Apicomplexa</taxon>
        <taxon>Conoidasida</taxon>
        <taxon>Coccidia</taxon>
        <taxon>Eucoccidiorida</taxon>
        <taxon>Eimeriorina</taxon>
        <taxon>Eimeriidae</taxon>
        <taxon>Eimeria</taxon>
    </lineage>
</organism>
<protein>
    <submittedName>
        <fullName evidence="6">Uncharacterized protein</fullName>
    </submittedName>
</protein>
<dbReference type="EMBL" id="HG710627">
    <property type="protein sequence ID" value="CDJ47152.1"/>
    <property type="molecule type" value="Genomic_DNA"/>
</dbReference>
<feature type="compositionally biased region" description="Polar residues" evidence="5">
    <location>
        <begin position="82"/>
        <end position="99"/>
    </location>
</feature>